<evidence type="ECO:0000256" key="1">
    <source>
        <dbReference type="SAM" id="MobiDB-lite"/>
    </source>
</evidence>
<sequence>HPGVRTRRQEGQESWANGNGELKVEKGRMLTRHGVGNQRHKTICVLFNEKLICSVN</sequence>
<evidence type="ECO:0000313" key="2">
    <source>
        <dbReference type="Ensembl" id="ENSLAFP00000020336.1"/>
    </source>
</evidence>
<accession>G3TXM8</accession>
<name>G3TXM8_LOXAF</name>
<evidence type="ECO:0000313" key="3">
    <source>
        <dbReference type="Proteomes" id="UP000007646"/>
    </source>
</evidence>
<organism evidence="2 3">
    <name type="scientific">Loxodonta africana</name>
    <name type="common">African elephant</name>
    <dbReference type="NCBI Taxonomy" id="9785"/>
    <lineage>
        <taxon>Eukaryota</taxon>
        <taxon>Metazoa</taxon>
        <taxon>Chordata</taxon>
        <taxon>Craniata</taxon>
        <taxon>Vertebrata</taxon>
        <taxon>Euteleostomi</taxon>
        <taxon>Mammalia</taxon>
        <taxon>Eutheria</taxon>
        <taxon>Afrotheria</taxon>
        <taxon>Proboscidea</taxon>
        <taxon>Elephantidae</taxon>
        <taxon>Loxodonta</taxon>
    </lineage>
</organism>
<dbReference type="AlphaFoldDB" id="G3TXM8"/>
<proteinExistence type="predicted"/>
<dbReference type="InParanoid" id="G3TXM8"/>
<dbReference type="Proteomes" id="UP000007646">
    <property type="component" value="Unassembled WGS sequence"/>
</dbReference>
<reference evidence="2" key="2">
    <citation type="submission" date="2025-08" db="UniProtKB">
        <authorList>
            <consortium name="Ensembl"/>
        </authorList>
    </citation>
    <scope>IDENTIFICATION</scope>
    <source>
        <strain evidence="2">Isolate ISIS603380</strain>
    </source>
</reference>
<keyword evidence="3" id="KW-1185">Reference proteome</keyword>
<protein>
    <submittedName>
        <fullName evidence="2">Uncharacterized protein</fullName>
    </submittedName>
</protein>
<dbReference type="HOGENOM" id="CLU_3019582_0_0_1"/>
<reference evidence="2" key="3">
    <citation type="submission" date="2025-09" db="UniProtKB">
        <authorList>
            <consortium name="Ensembl"/>
        </authorList>
    </citation>
    <scope>IDENTIFICATION</scope>
    <source>
        <strain evidence="2">Isolate ISIS603380</strain>
    </source>
</reference>
<reference evidence="2 3" key="1">
    <citation type="submission" date="2009-06" db="EMBL/GenBank/DDBJ databases">
        <title>The Genome Sequence of Loxodonta africana (African elephant).</title>
        <authorList>
            <person name="Di Palma F."/>
            <person name="Heiman D."/>
            <person name="Young S."/>
            <person name="Johnson J."/>
            <person name="Lander E.S."/>
            <person name="Lindblad-Toh K."/>
        </authorList>
    </citation>
    <scope>NUCLEOTIDE SEQUENCE [LARGE SCALE GENOMIC DNA]</scope>
    <source>
        <strain evidence="2 3">Isolate ISIS603380</strain>
    </source>
</reference>
<dbReference type="Ensembl" id="ENSLAFT00000034484.1">
    <property type="protein sequence ID" value="ENSLAFP00000020336.1"/>
    <property type="gene ID" value="ENSLAFG00000028533.1"/>
</dbReference>
<feature type="region of interest" description="Disordered" evidence="1">
    <location>
        <begin position="1"/>
        <end position="21"/>
    </location>
</feature>